<name>A0A9Q8RW54_RHOHA</name>
<comment type="caution">
    <text evidence="6">The sequence shown here is derived from an EMBL/GenBank/DDBJ whole genome shotgun (WGS) entry which is preliminary data.</text>
</comment>
<keyword evidence="2" id="KW-0328">Glycosyltransferase</keyword>
<reference evidence="5" key="1">
    <citation type="submission" date="2019-11" db="EMBL/GenBank/DDBJ databases">
        <title>Spread of Macrolides and rifampicin resistant Rhodococcus equi in clinical isolates in the USA.</title>
        <authorList>
            <person name="Alvarez-Narvaez S."/>
            <person name="Huber L."/>
            <person name="Cohen N.D."/>
            <person name="Slovis N."/>
            <person name="Greiter M."/>
            <person name="Giguere S."/>
            <person name="Hart K."/>
        </authorList>
    </citation>
    <scope>NUCLEOTIDE SEQUENCE</scope>
    <source>
        <strain evidence="5">Lh_17</strain>
    </source>
</reference>
<dbReference type="Pfam" id="PF00535">
    <property type="entry name" value="Glycos_transf_2"/>
    <property type="match status" value="1"/>
</dbReference>
<sequence length="297" mass="32926">MSERATVVVITYNRRDELRRTLRAMTSLPDAAPIVLADNGSSDGSAAMAEAEFPDVTVVRLPRNLGATARNIAVEQVSTPYVAFCDDDTVWQPGALTTAADVLDEYPGLATVTGRCLVEPTLTEDLLTPELRNSPVPGPDWMPGPTLLGIMAGLTMIRRRAFHEVGGFEPRMWLGGEEELLALDLAAAGWWMCWREDVVIHHRPSTSRDARRRRQLGIRNTLWTLWLRRPVRSALRRSTQIVRSAPADRYTALAVLEAVRSLGWVVRNRVVVPSRVESGLLALEDAQVHSAARRYVG</sequence>
<evidence type="ECO:0000313" key="7">
    <source>
        <dbReference type="EMBL" id="NKW42670.1"/>
    </source>
</evidence>
<dbReference type="RefSeq" id="WP_084846807.1">
    <property type="nucleotide sequence ID" value="NZ_AP024181.1"/>
</dbReference>
<evidence type="ECO:0000313" key="6">
    <source>
        <dbReference type="EMBL" id="NKT77790.1"/>
    </source>
</evidence>
<evidence type="ECO:0000256" key="3">
    <source>
        <dbReference type="ARBA" id="ARBA00022679"/>
    </source>
</evidence>
<dbReference type="InterPro" id="IPR050834">
    <property type="entry name" value="Glycosyltransf_2"/>
</dbReference>
<dbReference type="PANTHER" id="PTHR43685:SF5">
    <property type="entry name" value="GLYCOSYLTRANSFERASE EPSE-RELATED"/>
    <property type="match status" value="1"/>
</dbReference>
<dbReference type="PANTHER" id="PTHR43685">
    <property type="entry name" value="GLYCOSYLTRANSFERASE"/>
    <property type="match status" value="1"/>
</dbReference>
<dbReference type="InterPro" id="IPR001173">
    <property type="entry name" value="Glyco_trans_2-like"/>
</dbReference>
<evidence type="ECO:0000256" key="1">
    <source>
        <dbReference type="ARBA" id="ARBA00006739"/>
    </source>
</evidence>
<evidence type="ECO:0000259" key="4">
    <source>
        <dbReference type="Pfam" id="PF00535"/>
    </source>
</evidence>
<keyword evidence="3" id="KW-0808">Transferase</keyword>
<evidence type="ECO:0000313" key="8">
    <source>
        <dbReference type="Proteomes" id="UP000603463"/>
    </source>
</evidence>
<feature type="domain" description="Glycosyltransferase 2-like" evidence="4">
    <location>
        <begin position="6"/>
        <end position="165"/>
    </location>
</feature>
<dbReference type="SUPFAM" id="SSF53448">
    <property type="entry name" value="Nucleotide-diphospho-sugar transferases"/>
    <property type="match status" value="1"/>
</dbReference>
<accession>A0A9Q8RW54</accession>
<comment type="similarity">
    <text evidence="1">Belongs to the glycosyltransferase 2 family.</text>
</comment>
<reference evidence="6" key="2">
    <citation type="journal article" date="2020" name="Environ. Microbiol.">
        <title>The novel and transferable erm(51) gene confers Macrolides, Lincosamides, and Streptogramins B (MLSB) resistance to clonal Rhodococcus equi in the environment.</title>
        <authorList>
            <person name="Huber L."/>
            <person name="Giguere S."/>
            <person name="Slovis N.M."/>
            <person name="Alvarez-Narvaez S."/>
            <person name="Hart K.A."/>
            <person name="Greiter M."/>
            <person name="Morris E.R.A."/>
            <person name="Cohen N.D."/>
        </authorList>
    </citation>
    <scope>NUCLEOTIDE SEQUENCE</scope>
    <source>
        <strain evidence="6">Lh_116_1</strain>
        <strain evidence="7">Lh_16_1</strain>
    </source>
</reference>
<organism evidence="6 8">
    <name type="scientific">Rhodococcus hoagii</name>
    <name type="common">Corynebacterium equii</name>
    <dbReference type="NCBI Taxonomy" id="43767"/>
    <lineage>
        <taxon>Bacteria</taxon>
        <taxon>Bacillati</taxon>
        <taxon>Actinomycetota</taxon>
        <taxon>Actinomycetes</taxon>
        <taxon>Mycobacteriales</taxon>
        <taxon>Nocardiaceae</taxon>
        <taxon>Prescottella</taxon>
    </lineage>
</organism>
<proteinExistence type="inferred from homology"/>
<evidence type="ECO:0000256" key="2">
    <source>
        <dbReference type="ARBA" id="ARBA00022676"/>
    </source>
</evidence>
<gene>
    <name evidence="5" type="ORF">GS441_01620</name>
    <name evidence="6" type="ORF">GS882_06150</name>
    <name evidence="7" type="ORF">GS947_13890</name>
</gene>
<dbReference type="Proteomes" id="UP000603463">
    <property type="component" value="Unassembled WGS sequence"/>
</dbReference>
<dbReference type="GO" id="GO:0016757">
    <property type="term" value="F:glycosyltransferase activity"/>
    <property type="evidence" value="ECO:0007669"/>
    <property type="project" value="UniProtKB-KW"/>
</dbReference>
<dbReference type="EMBL" id="WUXR01000001">
    <property type="protein sequence ID" value="MBM4564210.1"/>
    <property type="molecule type" value="Genomic_DNA"/>
</dbReference>
<dbReference type="Proteomes" id="UP000808906">
    <property type="component" value="Unassembled WGS sequence"/>
</dbReference>
<dbReference type="Proteomes" id="UP000608063">
    <property type="component" value="Unassembled WGS sequence"/>
</dbReference>
<dbReference type="Gene3D" id="3.90.550.10">
    <property type="entry name" value="Spore Coat Polysaccharide Biosynthesis Protein SpsA, Chain A"/>
    <property type="match status" value="1"/>
</dbReference>
<dbReference type="InterPro" id="IPR029044">
    <property type="entry name" value="Nucleotide-diphossugar_trans"/>
</dbReference>
<protein>
    <submittedName>
        <fullName evidence="6">Glycosyltransferase</fullName>
    </submittedName>
</protein>
<dbReference type="EMBL" id="WVBC01000002">
    <property type="protein sequence ID" value="NKT77790.1"/>
    <property type="molecule type" value="Genomic_DNA"/>
</dbReference>
<dbReference type="EMBL" id="WVDC01000005">
    <property type="protein sequence ID" value="NKW42670.1"/>
    <property type="molecule type" value="Genomic_DNA"/>
</dbReference>
<dbReference type="AlphaFoldDB" id="A0A9Q8RW54"/>
<evidence type="ECO:0000313" key="5">
    <source>
        <dbReference type="EMBL" id="MBM4564210.1"/>
    </source>
</evidence>